<accession>A0ABN7RZM5</accession>
<evidence type="ECO:0000256" key="1">
    <source>
        <dbReference type="ARBA" id="ARBA00004651"/>
    </source>
</evidence>
<evidence type="ECO:0000313" key="9">
    <source>
        <dbReference type="EMBL" id="CAG5089498.1"/>
    </source>
</evidence>
<feature type="transmembrane region" description="Helical" evidence="7">
    <location>
        <begin position="232"/>
        <end position="256"/>
    </location>
</feature>
<evidence type="ECO:0000256" key="2">
    <source>
        <dbReference type="ARBA" id="ARBA00022448"/>
    </source>
</evidence>
<keyword evidence="4 7" id="KW-0812">Transmembrane</keyword>
<sequence>MKAAKSVILYALAILWLVIAGYPYAYMFATSLKDQSGFFRDPTGLIGKYTLDSYKLVFELGLFRYFANSVIISVICVGLVIILACMVSYCLARMRFFLNRPLYFIFIAGMMIPVHTTLIPVYILTREMGLYDQLWALVGPYIAFSLPVSVIILTQFAREIPGELEEAAIMDGAGRTRTFVSVILPLLAPATATVGIYNFIHIWNEFVFALILISTKARMTLPLGLREFYAEFSVNVPGIMAALTLGSLPLLIAYFISQEKVVSGISAGAVKG</sequence>
<dbReference type="Pfam" id="PF00528">
    <property type="entry name" value="BPD_transp_1"/>
    <property type="match status" value="1"/>
</dbReference>
<gene>
    <name evidence="9" type="primary">txxe 2325</name>
    <name evidence="9" type="ORF">TXXE_13085</name>
</gene>
<keyword evidence="10" id="KW-1185">Reference proteome</keyword>
<evidence type="ECO:0000259" key="8">
    <source>
        <dbReference type="PROSITE" id="PS50928"/>
    </source>
</evidence>
<dbReference type="Proteomes" id="UP000681526">
    <property type="component" value="Unassembled WGS sequence"/>
</dbReference>
<comment type="similarity">
    <text evidence="7">Belongs to the binding-protein-dependent transport system permease family.</text>
</comment>
<keyword evidence="6 7" id="KW-0472">Membrane</keyword>
<organism evidence="9 10">
    <name type="scientific">Thermobacillus xylanilyticus</name>
    <dbReference type="NCBI Taxonomy" id="76633"/>
    <lineage>
        <taxon>Bacteria</taxon>
        <taxon>Bacillati</taxon>
        <taxon>Bacillota</taxon>
        <taxon>Bacilli</taxon>
        <taxon>Bacillales</taxon>
        <taxon>Paenibacillaceae</taxon>
        <taxon>Thermobacillus</taxon>
    </lineage>
</organism>
<evidence type="ECO:0000256" key="5">
    <source>
        <dbReference type="ARBA" id="ARBA00022989"/>
    </source>
</evidence>
<feature type="domain" description="ABC transmembrane type-1" evidence="8">
    <location>
        <begin position="66"/>
        <end position="257"/>
    </location>
</feature>
<dbReference type="PROSITE" id="PS50928">
    <property type="entry name" value="ABC_TM1"/>
    <property type="match status" value="1"/>
</dbReference>
<dbReference type="PANTHER" id="PTHR43744">
    <property type="entry name" value="ABC TRANSPORTER PERMEASE PROTEIN MG189-RELATED-RELATED"/>
    <property type="match status" value="1"/>
</dbReference>
<evidence type="ECO:0000256" key="3">
    <source>
        <dbReference type="ARBA" id="ARBA00022475"/>
    </source>
</evidence>
<feature type="transmembrane region" description="Helical" evidence="7">
    <location>
        <begin position="135"/>
        <end position="157"/>
    </location>
</feature>
<evidence type="ECO:0000256" key="4">
    <source>
        <dbReference type="ARBA" id="ARBA00022692"/>
    </source>
</evidence>
<dbReference type="RefSeq" id="WP_213484971.1">
    <property type="nucleotide sequence ID" value="NZ_CAJRAY010000067.1"/>
</dbReference>
<evidence type="ECO:0000256" key="6">
    <source>
        <dbReference type="ARBA" id="ARBA00023136"/>
    </source>
</evidence>
<feature type="transmembrane region" description="Helical" evidence="7">
    <location>
        <begin position="103"/>
        <end position="123"/>
    </location>
</feature>
<dbReference type="CDD" id="cd06261">
    <property type="entry name" value="TM_PBP2"/>
    <property type="match status" value="1"/>
</dbReference>
<feature type="transmembrane region" description="Helical" evidence="7">
    <location>
        <begin position="65"/>
        <end position="91"/>
    </location>
</feature>
<dbReference type="SUPFAM" id="SSF161098">
    <property type="entry name" value="MetI-like"/>
    <property type="match status" value="1"/>
</dbReference>
<reference evidence="9 10" key="1">
    <citation type="submission" date="2021-04" db="EMBL/GenBank/DDBJ databases">
        <authorList>
            <person name="Rakotoarivonina H."/>
        </authorList>
    </citation>
    <scope>NUCLEOTIDE SEQUENCE [LARGE SCALE GENOMIC DNA]</scope>
    <source>
        <strain evidence="9 10">XE</strain>
    </source>
</reference>
<feature type="transmembrane region" description="Helical" evidence="7">
    <location>
        <begin position="178"/>
        <end position="200"/>
    </location>
</feature>
<name>A0ABN7RZM5_THEXY</name>
<comment type="caution">
    <text evidence="9">The sequence shown here is derived from an EMBL/GenBank/DDBJ whole genome shotgun (WGS) entry which is preliminary data.</text>
</comment>
<keyword evidence="5 7" id="KW-1133">Transmembrane helix</keyword>
<feature type="transmembrane region" description="Helical" evidence="7">
    <location>
        <begin position="7"/>
        <end position="29"/>
    </location>
</feature>
<dbReference type="InterPro" id="IPR000515">
    <property type="entry name" value="MetI-like"/>
</dbReference>
<dbReference type="EMBL" id="CAJRAY010000067">
    <property type="protein sequence ID" value="CAG5089498.1"/>
    <property type="molecule type" value="Genomic_DNA"/>
</dbReference>
<keyword evidence="2 7" id="KW-0813">Transport</keyword>
<evidence type="ECO:0000256" key="7">
    <source>
        <dbReference type="RuleBase" id="RU363032"/>
    </source>
</evidence>
<keyword evidence="3" id="KW-1003">Cell membrane</keyword>
<dbReference type="Gene3D" id="1.10.3720.10">
    <property type="entry name" value="MetI-like"/>
    <property type="match status" value="1"/>
</dbReference>
<dbReference type="PANTHER" id="PTHR43744:SF12">
    <property type="entry name" value="ABC TRANSPORTER PERMEASE PROTEIN MG189-RELATED"/>
    <property type="match status" value="1"/>
</dbReference>
<dbReference type="InterPro" id="IPR035906">
    <property type="entry name" value="MetI-like_sf"/>
</dbReference>
<protein>
    <submittedName>
        <fullName evidence="9">Sugar ABC transporter permease</fullName>
    </submittedName>
</protein>
<proteinExistence type="inferred from homology"/>
<evidence type="ECO:0000313" key="10">
    <source>
        <dbReference type="Proteomes" id="UP000681526"/>
    </source>
</evidence>
<comment type="subcellular location">
    <subcellularLocation>
        <location evidence="1 7">Cell membrane</location>
        <topology evidence="1 7">Multi-pass membrane protein</topology>
    </subcellularLocation>
</comment>